<dbReference type="GeneID" id="99986388"/>
<name>A0A1I0P2U0_9BACT</name>
<dbReference type="RefSeq" id="WP_090258032.1">
    <property type="nucleotide sequence ID" value="NZ_FOIR01000001.1"/>
</dbReference>
<dbReference type="STRING" id="1267423.SAMN05216290_1664"/>
<organism evidence="1 2">
    <name type="scientific">Roseivirga pacifica</name>
    <dbReference type="NCBI Taxonomy" id="1267423"/>
    <lineage>
        <taxon>Bacteria</taxon>
        <taxon>Pseudomonadati</taxon>
        <taxon>Bacteroidota</taxon>
        <taxon>Cytophagia</taxon>
        <taxon>Cytophagales</taxon>
        <taxon>Roseivirgaceae</taxon>
        <taxon>Roseivirga</taxon>
    </lineage>
</organism>
<proteinExistence type="predicted"/>
<keyword evidence="2" id="KW-1185">Reference proteome</keyword>
<evidence type="ECO:0000313" key="1">
    <source>
        <dbReference type="EMBL" id="SEW08314.1"/>
    </source>
</evidence>
<dbReference type="EMBL" id="FOIR01000001">
    <property type="protein sequence ID" value="SEW08314.1"/>
    <property type="molecule type" value="Genomic_DNA"/>
</dbReference>
<reference evidence="2" key="1">
    <citation type="submission" date="2016-10" db="EMBL/GenBank/DDBJ databases">
        <authorList>
            <person name="Varghese N."/>
            <person name="Submissions S."/>
        </authorList>
    </citation>
    <scope>NUCLEOTIDE SEQUENCE [LARGE SCALE GENOMIC DNA]</scope>
    <source>
        <strain evidence="2">CGMCC 1.12402</strain>
    </source>
</reference>
<accession>A0A1I0P2U0</accession>
<sequence>MTHVIRILKKDLFIEKPLYTPEFRKEFSVWPKSYHATGGYMEGKTLLLPQKHQQSAIAEKETSCILIIEDILKKEVEILAFKRPNTPWHYQFLSIHYASNLAFPVYLNYTKNDAFLGAPTRHDHKIGELKLETPHHYKLNGKIDWGRRQRRFREIELLISYLGEADAIEVRQTATTDILTTNQATRLVDERKILS</sequence>
<dbReference type="Proteomes" id="UP000199437">
    <property type="component" value="Unassembled WGS sequence"/>
</dbReference>
<evidence type="ECO:0000313" key="2">
    <source>
        <dbReference type="Proteomes" id="UP000199437"/>
    </source>
</evidence>
<protein>
    <submittedName>
        <fullName evidence="1">Uncharacterized protein</fullName>
    </submittedName>
</protein>
<gene>
    <name evidence="1" type="ORF">SAMN05216290_1664</name>
</gene>
<dbReference type="AlphaFoldDB" id="A0A1I0P2U0"/>